<comment type="pathway">
    <text evidence="1 8">Amino-acid biosynthesis; L-histidine biosynthesis; L-histidine from 5-phospho-alpha-D-ribose 1-diphosphate: step 8/9.</text>
</comment>
<dbReference type="NCBIfam" id="TIGR01856">
    <property type="entry name" value="hisJ_fam"/>
    <property type="match status" value="1"/>
</dbReference>
<evidence type="ECO:0000256" key="1">
    <source>
        <dbReference type="ARBA" id="ARBA00004970"/>
    </source>
</evidence>
<evidence type="ECO:0000256" key="6">
    <source>
        <dbReference type="ARBA" id="ARBA00023102"/>
    </source>
</evidence>
<gene>
    <name evidence="10" type="ORF">BHW43_01490</name>
</gene>
<dbReference type="AlphaFoldDB" id="A0A1Q6RB42"/>
<keyword evidence="4 8" id="KW-0028">Amino-acid biosynthesis</keyword>
<evidence type="ECO:0000259" key="9">
    <source>
        <dbReference type="Pfam" id="PF02811"/>
    </source>
</evidence>
<dbReference type="RefSeq" id="WP_021719414.1">
    <property type="nucleotide sequence ID" value="NZ_DBEZXK010000165.1"/>
</dbReference>
<protein>
    <recommendedName>
        <fullName evidence="3 8">Histidinol-phosphatase</fullName>
        <shortName evidence="8">HolPase</shortName>
        <ecNumber evidence="3 8">3.1.3.15</ecNumber>
    </recommendedName>
</protein>
<keyword evidence="5 8" id="KW-0378">Hydrolase</keyword>
<dbReference type="Proteomes" id="UP000186777">
    <property type="component" value="Unassembled WGS sequence"/>
</dbReference>
<accession>A0A1Q6RB42</accession>
<evidence type="ECO:0000256" key="8">
    <source>
        <dbReference type="RuleBase" id="RU366003"/>
    </source>
</evidence>
<dbReference type="EMBL" id="MNTG01000001">
    <property type="protein sequence ID" value="OLA39584.1"/>
    <property type="molecule type" value="Genomic_DNA"/>
</dbReference>
<dbReference type="PANTHER" id="PTHR21039">
    <property type="entry name" value="HISTIDINOL PHOSPHATASE-RELATED"/>
    <property type="match status" value="1"/>
</dbReference>
<evidence type="ECO:0000256" key="5">
    <source>
        <dbReference type="ARBA" id="ARBA00022801"/>
    </source>
</evidence>
<evidence type="ECO:0000256" key="2">
    <source>
        <dbReference type="ARBA" id="ARBA00009152"/>
    </source>
</evidence>
<comment type="catalytic activity">
    <reaction evidence="7 8">
        <text>L-histidinol phosphate + H2O = L-histidinol + phosphate</text>
        <dbReference type="Rhea" id="RHEA:14465"/>
        <dbReference type="ChEBI" id="CHEBI:15377"/>
        <dbReference type="ChEBI" id="CHEBI:43474"/>
        <dbReference type="ChEBI" id="CHEBI:57699"/>
        <dbReference type="ChEBI" id="CHEBI:57980"/>
        <dbReference type="EC" id="3.1.3.15"/>
    </reaction>
</comment>
<dbReference type="GO" id="GO:0005737">
    <property type="term" value="C:cytoplasm"/>
    <property type="evidence" value="ECO:0007669"/>
    <property type="project" value="TreeGrafter"/>
</dbReference>
<dbReference type="SUPFAM" id="SSF89550">
    <property type="entry name" value="PHP domain-like"/>
    <property type="match status" value="1"/>
</dbReference>
<dbReference type="InterPro" id="IPR004013">
    <property type="entry name" value="PHP_dom"/>
</dbReference>
<evidence type="ECO:0000256" key="4">
    <source>
        <dbReference type="ARBA" id="ARBA00022605"/>
    </source>
</evidence>
<sequence>MIYDTHMHCDYSCDSEMKFADAIGAAAEQGIGITITEHWDYDYPTNPEAFTFDIDEYFARLQPLSSDKVLIGIEIGMQTHTAAEDKKVAQAHPFDYVLASIHCIGGRDLYEQTCYKGRTRQQIVEEFLHDAITCLEQERDFDAFAHIDYICRYWPYKGAERELRLQDAPELFDKLFLLLIEQNKPIEINTRRLDDAAAVAGLLPLYKRYRELGGKYCTLGSDAHYKEHVGRRLQEALALAAQAELTPVYFKARRMQIMEGLK</sequence>
<dbReference type="PANTHER" id="PTHR21039:SF0">
    <property type="entry name" value="HISTIDINOL-PHOSPHATASE"/>
    <property type="match status" value="1"/>
</dbReference>
<proteinExistence type="inferred from homology"/>
<name>A0A1Q6RB42_9FIRM</name>
<dbReference type="Pfam" id="PF02811">
    <property type="entry name" value="PHP"/>
    <property type="match status" value="1"/>
</dbReference>
<dbReference type="UniPathway" id="UPA00031">
    <property type="reaction ID" value="UER00013"/>
</dbReference>
<evidence type="ECO:0000256" key="7">
    <source>
        <dbReference type="ARBA" id="ARBA00049158"/>
    </source>
</evidence>
<dbReference type="InterPro" id="IPR016195">
    <property type="entry name" value="Pol/histidinol_Pase-like"/>
</dbReference>
<dbReference type="STRING" id="626940.BHW43_01490"/>
<dbReference type="GO" id="GO:0004401">
    <property type="term" value="F:histidinol-phosphatase activity"/>
    <property type="evidence" value="ECO:0007669"/>
    <property type="project" value="UniProtKB-UniRule"/>
</dbReference>
<dbReference type="GO" id="GO:0000105">
    <property type="term" value="P:L-histidine biosynthetic process"/>
    <property type="evidence" value="ECO:0007669"/>
    <property type="project" value="UniProtKB-UniRule"/>
</dbReference>
<dbReference type="InterPro" id="IPR010140">
    <property type="entry name" value="Histidinol_P_phosphatase_HisJ"/>
</dbReference>
<evidence type="ECO:0000256" key="3">
    <source>
        <dbReference type="ARBA" id="ARBA00013085"/>
    </source>
</evidence>
<feature type="domain" description="PHP" evidence="9">
    <location>
        <begin position="4"/>
        <end position="190"/>
    </location>
</feature>
<organism evidence="10 11">
    <name type="scientific">Phascolarctobacterium succinatutens</name>
    <dbReference type="NCBI Taxonomy" id="626940"/>
    <lineage>
        <taxon>Bacteria</taxon>
        <taxon>Bacillati</taxon>
        <taxon>Bacillota</taxon>
        <taxon>Negativicutes</taxon>
        <taxon>Acidaminococcales</taxon>
        <taxon>Acidaminococcaceae</taxon>
        <taxon>Phascolarctobacterium</taxon>
    </lineage>
</organism>
<comment type="caution">
    <text evidence="10">The sequence shown here is derived from an EMBL/GenBank/DDBJ whole genome shotgun (WGS) entry which is preliminary data.</text>
</comment>
<dbReference type="Gene3D" id="3.20.20.140">
    <property type="entry name" value="Metal-dependent hydrolases"/>
    <property type="match status" value="1"/>
</dbReference>
<reference evidence="10 11" key="1">
    <citation type="journal article" date="2016" name="Nat. Biotechnol.">
        <title>Measurement of bacterial replication rates in microbial communities.</title>
        <authorList>
            <person name="Brown C.T."/>
            <person name="Olm M.R."/>
            <person name="Thomas B.C."/>
            <person name="Banfield J.F."/>
        </authorList>
    </citation>
    <scope>NUCLEOTIDE SEQUENCE [LARGE SCALE GENOMIC DNA]</scope>
    <source>
        <strain evidence="10">46_33</strain>
    </source>
</reference>
<keyword evidence="6 8" id="KW-0368">Histidine biosynthesis</keyword>
<comment type="similarity">
    <text evidence="2 8">Belongs to the PHP hydrolase family. HisK subfamily.</text>
</comment>
<evidence type="ECO:0000313" key="10">
    <source>
        <dbReference type="EMBL" id="OLA39584.1"/>
    </source>
</evidence>
<dbReference type="EC" id="3.1.3.15" evidence="3 8"/>
<evidence type="ECO:0000313" key="11">
    <source>
        <dbReference type="Proteomes" id="UP000186777"/>
    </source>
</evidence>